<accession>A0A453SIX9</accession>
<evidence type="ECO:0000313" key="3">
    <source>
        <dbReference type="Proteomes" id="UP000015105"/>
    </source>
</evidence>
<reference evidence="2" key="3">
    <citation type="journal article" date="2017" name="Nature">
        <title>Genome sequence of the progenitor of the wheat D genome Aegilops tauschii.</title>
        <authorList>
            <person name="Luo M.C."/>
            <person name="Gu Y.Q."/>
            <person name="Puiu D."/>
            <person name="Wang H."/>
            <person name="Twardziok S.O."/>
            <person name="Deal K.R."/>
            <person name="Huo N."/>
            <person name="Zhu T."/>
            <person name="Wang L."/>
            <person name="Wang Y."/>
            <person name="McGuire P.E."/>
            <person name="Liu S."/>
            <person name="Long H."/>
            <person name="Ramasamy R.K."/>
            <person name="Rodriguez J.C."/>
            <person name="Van S.L."/>
            <person name="Yuan L."/>
            <person name="Wang Z."/>
            <person name="Xia Z."/>
            <person name="Xiao L."/>
            <person name="Anderson O.D."/>
            <person name="Ouyang S."/>
            <person name="Liang Y."/>
            <person name="Zimin A.V."/>
            <person name="Pertea G."/>
            <person name="Qi P."/>
            <person name="Bennetzen J.L."/>
            <person name="Dai X."/>
            <person name="Dawson M.W."/>
            <person name="Muller H.G."/>
            <person name="Kugler K."/>
            <person name="Rivarola-Duarte L."/>
            <person name="Spannagl M."/>
            <person name="Mayer K.F.X."/>
            <person name="Lu F.H."/>
            <person name="Bevan M.W."/>
            <person name="Leroy P."/>
            <person name="Li P."/>
            <person name="You F.M."/>
            <person name="Sun Q."/>
            <person name="Liu Z."/>
            <person name="Lyons E."/>
            <person name="Wicker T."/>
            <person name="Salzberg S.L."/>
            <person name="Devos K.M."/>
            <person name="Dvorak J."/>
        </authorList>
    </citation>
    <scope>NUCLEOTIDE SEQUENCE [LARGE SCALE GENOMIC DNA]</scope>
    <source>
        <strain evidence="2">cv. AL8/78</strain>
    </source>
</reference>
<sequence length="135" mass="15203">PHPAQQQSTLSVSQFTHLRTRPSTSWTRWSRRRPRTRRPRCATSLGPLCAAALAHRRCRAAARRGHTPAASGPARWRRRVAATGEFRYDPLSYALNLDDGERDTEDAAFLYRNFNSRLPPSPVPAAQRLTTVTIA</sequence>
<feature type="region of interest" description="Disordered" evidence="1">
    <location>
        <begin position="22"/>
        <end position="41"/>
    </location>
</feature>
<dbReference type="Proteomes" id="UP000015105">
    <property type="component" value="Chromosome 7D"/>
</dbReference>
<keyword evidence="3" id="KW-1185">Reference proteome</keyword>
<protein>
    <submittedName>
        <fullName evidence="2">Uncharacterized protein</fullName>
    </submittedName>
</protein>
<dbReference type="PANTHER" id="PTHR33168">
    <property type="entry name" value="STRESS INDUCED PROTEIN-RELATED"/>
    <property type="match status" value="1"/>
</dbReference>
<reference evidence="3" key="2">
    <citation type="journal article" date="2017" name="Nat. Plants">
        <title>The Aegilops tauschii genome reveals multiple impacts of transposons.</title>
        <authorList>
            <person name="Zhao G."/>
            <person name="Zou C."/>
            <person name="Li K."/>
            <person name="Wang K."/>
            <person name="Li T."/>
            <person name="Gao L."/>
            <person name="Zhang X."/>
            <person name="Wang H."/>
            <person name="Yang Z."/>
            <person name="Liu X."/>
            <person name="Jiang W."/>
            <person name="Mao L."/>
            <person name="Kong X."/>
            <person name="Jiao Y."/>
            <person name="Jia J."/>
        </authorList>
    </citation>
    <scope>NUCLEOTIDE SEQUENCE [LARGE SCALE GENOMIC DNA]</scope>
    <source>
        <strain evidence="3">cv. AL8/78</strain>
    </source>
</reference>
<organism evidence="2 3">
    <name type="scientific">Aegilops tauschii subsp. strangulata</name>
    <name type="common">Goatgrass</name>
    <dbReference type="NCBI Taxonomy" id="200361"/>
    <lineage>
        <taxon>Eukaryota</taxon>
        <taxon>Viridiplantae</taxon>
        <taxon>Streptophyta</taxon>
        <taxon>Embryophyta</taxon>
        <taxon>Tracheophyta</taxon>
        <taxon>Spermatophyta</taxon>
        <taxon>Magnoliopsida</taxon>
        <taxon>Liliopsida</taxon>
        <taxon>Poales</taxon>
        <taxon>Poaceae</taxon>
        <taxon>BOP clade</taxon>
        <taxon>Pooideae</taxon>
        <taxon>Triticodae</taxon>
        <taxon>Triticeae</taxon>
        <taxon>Triticinae</taxon>
        <taxon>Aegilops</taxon>
    </lineage>
</organism>
<dbReference type="Gramene" id="AET7Gv20984200.1">
    <property type="protein sequence ID" value="AET7Gv20984200.1"/>
    <property type="gene ID" value="AET7Gv20984200"/>
</dbReference>
<reference evidence="3" key="1">
    <citation type="journal article" date="2014" name="Science">
        <title>Ancient hybridizations among the ancestral genomes of bread wheat.</title>
        <authorList>
            <consortium name="International Wheat Genome Sequencing Consortium,"/>
            <person name="Marcussen T."/>
            <person name="Sandve S.R."/>
            <person name="Heier L."/>
            <person name="Spannagl M."/>
            <person name="Pfeifer M."/>
            <person name="Jakobsen K.S."/>
            <person name="Wulff B.B."/>
            <person name="Steuernagel B."/>
            <person name="Mayer K.F."/>
            <person name="Olsen O.A."/>
        </authorList>
    </citation>
    <scope>NUCLEOTIDE SEQUENCE [LARGE SCALE GENOMIC DNA]</scope>
    <source>
        <strain evidence="3">cv. AL8/78</strain>
    </source>
</reference>
<evidence type="ECO:0000313" key="2">
    <source>
        <dbReference type="EnsemblPlants" id="AET7Gv20984200.1"/>
    </source>
</evidence>
<reference evidence="2" key="4">
    <citation type="submission" date="2019-03" db="UniProtKB">
        <authorList>
            <consortium name="EnsemblPlants"/>
        </authorList>
    </citation>
    <scope>IDENTIFICATION</scope>
</reference>
<evidence type="ECO:0000256" key="1">
    <source>
        <dbReference type="SAM" id="MobiDB-lite"/>
    </source>
</evidence>
<feature type="compositionally biased region" description="Basic residues" evidence="1">
    <location>
        <begin position="29"/>
        <end position="40"/>
    </location>
</feature>
<dbReference type="AlphaFoldDB" id="A0A453SIX9"/>
<proteinExistence type="predicted"/>
<dbReference type="EnsemblPlants" id="AET7Gv20984200.1">
    <property type="protein sequence ID" value="AET7Gv20984200.1"/>
    <property type="gene ID" value="AET7Gv20984200"/>
</dbReference>
<name>A0A453SIX9_AEGTS</name>
<dbReference type="STRING" id="200361.A0A453SIX9"/>
<reference evidence="2" key="5">
    <citation type="journal article" date="2021" name="G3 (Bethesda)">
        <title>Aegilops tauschii genome assembly Aet v5.0 features greater sequence contiguity and improved annotation.</title>
        <authorList>
            <person name="Wang L."/>
            <person name="Zhu T."/>
            <person name="Rodriguez J.C."/>
            <person name="Deal K.R."/>
            <person name="Dubcovsky J."/>
            <person name="McGuire P.E."/>
            <person name="Lux T."/>
            <person name="Spannagl M."/>
            <person name="Mayer K.F.X."/>
            <person name="Baldrich P."/>
            <person name="Meyers B.C."/>
            <person name="Huo N."/>
            <person name="Gu Y.Q."/>
            <person name="Zhou H."/>
            <person name="Devos K.M."/>
            <person name="Bennetzen J.L."/>
            <person name="Unver T."/>
            <person name="Budak H."/>
            <person name="Gulick P.J."/>
            <person name="Galiba G."/>
            <person name="Kalapos B."/>
            <person name="Nelson D.R."/>
            <person name="Li P."/>
            <person name="You F.M."/>
            <person name="Luo M.C."/>
            <person name="Dvorak J."/>
        </authorList>
    </citation>
    <scope>NUCLEOTIDE SEQUENCE [LARGE SCALE GENOMIC DNA]</scope>
    <source>
        <strain evidence="2">cv. AL8/78</strain>
    </source>
</reference>